<dbReference type="RefSeq" id="WP_190387598.1">
    <property type="nucleotide sequence ID" value="NZ_JACJTM010000039.1"/>
</dbReference>
<evidence type="ECO:0000313" key="1">
    <source>
        <dbReference type="EMBL" id="MBD2686669.1"/>
    </source>
</evidence>
<dbReference type="GeneID" id="78219562"/>
<comment type="caution">
    <text evidence="1">The sequence shown here is derived from an EMBL/GenBank/DDBJ whole genome shotgun (WGS) entry which is preliminary data.</text>
</comment>
<reference evidence="1 2" key="1">
    <citation type="journal article" date="2020" name="ISME J.">
        <title>Comparative genomics reveals insights into cyanobacterial evolution and habitat adaptation.</title>
        <authorList>
            <person name="Chen M.Y."/>
            <person name="Teng W.K."/>
            <person name="Zhao L."/>
            <person name="Hu C.X."/>
            <person name="Zhou Y.K."/>
            <person name="Han B.P."/>
            <person name="Song L.R."/>
            <person name="Shu W.S."/>
        </authorList>
    </citation>
    <scope>NUCLEOTIDE SEQUENCE [LARGE SCALE GENOMIC DNA]</scope>
    <source>
        <strain evidence="1 2">FACHB-1249</strain>
    </source>
</reference>
<name>A0ABR8IVF3_APHFL</name>
<keyword evidence="2" id="KW-1185">Reference proteome</keyword>
<dbReference type="Proteomes" id="UP000660270">
    <property type="component" value="Unassembled WGS sequence"/>
</dbReference>
<accession>A0ABR8IVF3</accession>
<evidence type="ECO:0000313" key="2">
    <source>
        <dbReference type="Proteomes" id="UP000660270"/>
    </source>
</evidence>
<dbReference type="EMBL" id="JACJTM010000039">
    <property type="protein sequence ID" value="MBD2686669.1"/>
    <property type="molecule type" value="Genomic_DNA"/>
</dbReference>
<evidence type="ECO:0008006" key="3">
    <source>
        <dbReference type="Google" id="ProtNLM"/>
    </source>
</evidence>
<organism evidence="1 2">
    <name type="scientific">Aphanizomenon flos-aquae FACHB-1249</name>
    <dbReference type="NCBI Taxonomy" id="2692889"/>
    <lineage>
        <taxon>Bacteria</taxon>
        <taxon>Bacillati</taxon>
        <taxon>Cyanobacteriota</taxon>
        <taxon>Cyanophyceae</taxon>
        <taxon>Nostocales</taxon>
        <taxon>Aphanizomenonaceae</taxon>
        <taxon>Aphanizomenon</taxon>
    </lineage>
</organism>
<gene>
    <name evidence="1" type="ORF">H6G43_15920</name>
</gene>
<protein>
    <recommendedName>
        <fullName evidence="3">Transposase</fullName>
    </recommendedName>
</protein>
<proteinExistence type="predicted"/>
<sequence length="52" mass="5948">MYTPKGQKSLFSDYVREPKLYEVKFPTKKQQSINAFQGSVAMFDINPAFLSA</sequence>